<evidence type="ECO:0000256" key="6">
    <source>
        <dbReference type="ARBA" id="ARBA00023316"/>
    </source>
</evidence>
<comment type="subcellular location">
    <subcellularLocation>
        <location evidence="7">Cell inner membrane</location>
        <topology evidence="7">Single-pass membrane protein</topology>
    </subcellularLocation>
</comment>
<reference evidence="8 9" key="1">
    <citation type="submission" date="2015-11" db="EMBL/GenBank/DDBJ databases">
        <authorList>
            <person name="Zhang Y."/>
            <person name="Guo Z."/>
        </authorList>
    </citation>
    <scope>NUCLEOTIDE SEQUENCE [LARGE SCALE GENOMIC DNA]</scope>
    <source>
        <strain evidence="8 9">KCTC 32221</strain>
    </source>
</reference>
<dbReference type="HAMAP" id="MF_02065">
    <property type="entry name" value="MltG"/>
    <property type="match status" value="1"/>
</dbReference>
<keyword evidence="1 7" id="KW-1003">Cell membrane</keyword>
<keyword evidence="6 7" id="KW-0961">Cell wall biogenesis/degradation</keyword>
<dbReference type="InterPro" id="IPR003770">
    <property type="entry name" value="MLTG-like"/>
</dbReference>
<comment type="similarity">
    <text evidence="7">Belongs to the transglycosylase MltG family.</text>
</comment>
<dbReference type="GO" id="GO:0005886">
    <property type="term" value="C:plasma membrane"/>
    <property type="evidence" value="ECO:0007669"/>
    <property type="project" value="UniProtKB-SubCell"/>
</dbReference>
<comment type="function">
    <text evidence="7">Functions as a peptidoglycan terminase that cleaves nascent peptidoglycan strands endolytically to terminate their elongation.</text>
</comment>
<protein>
    <recommendedName>
        <fullName evidence="7">Endolytic murein transglycosylase</fullName>
        <ecNumber evidence="7">4.2.2.29</ecNumber>
    </recommendedName>
    <alternativeName>
        <fullName evidence="7">Peptidoglycan lytic transglycosylase</fullName>
    </alternativeName>
    <alternativeName>
        <fullName evidence="7">Peptidoglycan polymerization terminase</fullName>
    </alternativeName>
</protein>
<dbReference type="FunFam" id="3.30.160.60:FF:000242">
    <property type="entry name" value="Endolytic murein transglycosylase"/>
    <property type="match status" value="1"/>
</dbReference>
<evidence type="ECO:0000313" key="9">
    <source>
        <dbReference type="Proteomes" id="UP000065641"/>
    </source>
</evidence>
<evidence type="ECO:0000313" key="8">
    <source>
        <dbReference type="EMBL" id="ALO46169.1"/>
    </source>
</evidence>
<dbReference type="NCBIfam" id="TIGR00247">
    <property type="entry name" value="endolytic transglycosylase MltG"/>
    <property type="match status" value="1"/>
</dbReference>
<dbReference type="GO" id="GO:0009252">
    <property type="term" value="P:peptidoglycan biosynthetic process"/>
    <property type="evidence" value="ECO:0007669"/>
    <property type="project" value="UniProtKB-UniRule"/>
</dbReference>
<keyword evidence="4 7" id="KW-0472">Membrane</keyword>
<keyword evidence="5 7" id="KW-0456">Lyase</keyword>
<dbReference type="STRING" id="1249552.PS2015_1512"/>
<sequence>MKMRLAPLKIYTGISLGLVAAVFAAGLWFLNYLDTPITMAQTEQQTAIINVAPGTGVNRLANQLSQELGLKQPRLFAGWVRFRGEDRSIKSGEYAVETGSTPRDLLALLLSGRNVQYPVTFIEGWTAKQALQNLWAVDTVQATLQGLDEKDILQALQSPWPALEGSLFPDTYFHTRGTTDLEILRRAQQRMLDIIDIEWPVRAHETPYGSPWEALIMASIIERESGHQAEKPDIAGVFVRRLALGMRLQSDPTVIYGMGETYEGVIRRSDLNTTTPWNTYRINGLPPTPIALPGLDSLQAALHPAPGSALYFVSRGDGSHQFSDTLEQHNQAVQRYLRNNTSE</sequence>
<accession>A0A0S2KD53</accession>
<evidence type="ECO:0000256" key="4">
    <source>
        <dbReference type="ARBA" id="ARBA00023136"/>
    </source>
</evidence>
<dbReference type="PANTHER" id="PTHR30518:SF2">
    <property type="entry name" value="ENDOLYTIC MUREIN TRANSGLYCOSYLASE"/>
    <property type="match status" value="1"/>
</dbReference>
<keyword evidence="7" id="KW-0997">Cell inner membrane</keyword>
<dbReference type="Gene3D" id="3.30.160.60">
    <property type="entry name" value="Classic Zinc Finger"/>
    <property type="match status" value="1"/>
</dbReference>
<dbReference type="Pfam" id="PF02618">
    <property type="entry name" value="YceG"/>
    <property type="match status" value="1"/>
</dbReference>
<feature type="site" description="Important for catalytic activity" evidence="7">
    <location>
        <position position="224"/>
    </location>
</feature>
<dbReference type="EC" id="4.2.2.29" evidence="7"/>
<evidence type="ECO:0000256" key="5">
    <source>
        <dbReference type="ARBA" id="ARBA00023239"/>
    </source>
</evidence>
<organism evidence="8 9">
    <name type="scientific">Pseudohongiella spirulinae</name>
    <dbReference type="NCBI Taxonomy" id="1249552"/>
    <lineage>
        <taxon>Bacteria</taxon>
        <taxon>Pseudomonadati</taxon>
        <taxon>Pseudomonadota</taxon>
        <taxon>Gammaproteobacteria</taxon>
        <taxon>Pseudomonadales</taxon>
        <taxon>Pseudohongiellaceae</taxon>
        <taxon>Pseudohongiella</taxon>
    </lineage>
</organism>
<evidence type="ECO:0000256" key="2">
    <source>
        <dbReference type="ARBA" id="ARBA00022692"/>
    </source>
</evidence>
<dbReference type="PANTHER" id="PTHR30518">
    <property type="entry name" value="ENDOLYTIC MUREIN TRANSGLYCOSYLASE"/>
    <property type="match status" value="1"/>
</dbReference>
<gene>
    <name evidence="7" type="primary">mltG</name>
    <name evidence="8" type="ORF">PS2015_1512</name>
</gene>
<dbReference type="CDD" id="cd08010">
    <property type="entry name" value="MltG_like"/>
    <property type="match status" value="1"/>
</dbReference>
<feature type="transmembrane region" description="Helical" evidence="7">
    <location>
        <begin position="12"/>
        <end position="33"/>
    </location>
</feature>
<keyword evidence="3 7" id="KW-1133">Transmembrane helix</keyword>
<dbReference type="KEGG" id="pspi:PS2015_1512"/>
<dbReference type="Gene3D" id="3.30.1490.480">
    <property type="entry name" value="Endolytic murein transglycosylase"/>
    <property type="match status" value="1"/>
</dbReference>
<proteinExistence type="inferred from homology"/>
<name>A0A0S2KD53_9GAMM</name>
<dbReference type="PATRIC" id="fig|1249552.3.peg.1516"/>
<dbReference type="GO" id="GO:0071555">
    <property type="term" value="P:cell wall organization"/>
    <property type="evidence" value="ECO:0007669"/>
    <property type="project" value="UniProtKB-KW"/>
</dbReference>
<comment type="catalytic activity">
    <reaction evidence="7">
        <text>a peptidoglycan chain = a peptidoglycan chain with N-acetyl-1,6-anhydromuramyl-[peptide] at the reducing end + a peptidoglycan chain with N-acetylglucosamine at the non-reducing end.</text>
        <dbReference type="EC" id="4.2.2.29"/>
    </reaction>
</comment>
<evidence type="ECO:0000256" key="7">
    <source>
        <dbReference type="HAMAP-Rule" id="MF_02065"/>
    </source>
</evidence>
<evidence type="ECO:0000256" key="1">
    <source>
        <dbReference type="ARBA" id="ARBA00022475"/>
    </source>
</evidence>
<keyword evidence="9" id="KW-1185">Reference proteome</keyword>
<dbReference type="AlphaFoldDB" id="A0A0S2KD53"/>
<dbReference type="EMBL" id="CP013189">
    <property type="protein sequence ID" value="ALO46169.1"/>
    <property type="molecule type" value="Genomic_DNA"/>
</dbReference>
<dbReference type="Proteomes" id="UP000065641">
    <property type="component" value="Chromosome"/>
</dbReference>
<evidence type="ECO:0000256" key="3">
    <source>
        <dbReference type="ARBA" id="ARBA00022989"/>
    </source>
</evidence>
<keyword evidence="2 7" id="KW-0812">Transmembrane</keyword>
<dbReference type="GO" id="GO:0008932">
    <property type="term" value="F:lytic endotransglycosylase activity"/>
    <property type="evidence" value="ECO:0007669"/>
    <property type="project" value="UniProtKB-UniRule"/>
</dbReference>